<evidence type="ECO:0000313" key="2">
    <source>
        <dbReference type="Proteomes" id="UP001058974"/>
    </source>
</evidence>
<name>A0A9D4X540_PEA</name>
<comment type="caution">
    <text evidence="1">The sequence shown here is derived from an EMBL/GenBank/DDBJ whole genome shotgun (WGS) entry which is preliminary data.</text>
</comment>
<organism evidence="1 2">
    <name type="scientific">Pisum sativum</name>
    <name type="common">Garden pea</name>
    <name type="synonym">Lathyrus oleraceus</name>
    <dbReference type="NCBI Taxonomy" id="3888"/>
    <lineage>
        <taxon>Eukaryota</taxon>
        <taxon>Viridiplantae</taxon>
        <taxon>Streptophyta</taxon>
        <taxon>Embryophyta</taxon>
        <taxon>Tracheophyta</taxon>
        <taxon>Spermatophyta</taxon>
        <taxon>Magnoliopsida</taxon>
        <taxon>eudicotyledons</taxon>
        <taxon>Gunneridae</taxon>
        <taxon>Pentapetalae</taxon>
        <taxon>rosids</taxon>
        <taxon>fabids</taxon>
        <taxon>Fabales</taxon>
        <taxon>Fabaceae</taxon>
        <taxon>Papilionoideae</taxon>
        <taxon>50 kb inversion clade</taxon>
        <taxon>NPAAA clade</taxon>
        <taxon>Hologalegina</taxon>
        <taxon>IRL clade</taxon>
        <taxon>Fabeae</taxon>
        <taxon>Lathyrus</taxon>
    </lineage>
</organism>
<accession>A0A9D4X540</accession>
<sequence>MDYGACHYCVISILHKWASNGAAERETMIMERQPNIPDVVCAHYGIVTLLPKKFRGDDASVQILMQVFRKFSNATGLKAHPTKCKVYFGGTKTEVKQEILEATCFLEGEPRLKYLGVPLSS</sequence>
<gene>
    <name evidence="1" type="ORF">KIW84_057674</name>
</gene>
<dbReference type="EMBL" id="JAMSHJ010000005">
    <property type="protein sequence ID" value="KAI5413160.1"/>
    <property type="molecule type" value="Genomic_DNA"/>
</dbReference>
<keyword evidence="2" id="KW-1185">Reference proteome</keyword>
<reference evidence="1 2" key="1">
    <citation type="journal article" date="2022" name="Nat. Genet.">
        <title>Improved pea reference genome and pan-genome highlight genomic features and evolutionary characteristics.</title>
        <authorList>
            <person name="Yang T."/>
            <person name="Liu R."/>
            <person name="Luo Y."/>
            <person name="Hu S."/>
            <person name="Wang D."/>
            <person name="Wang C."/>
            <person name="Pandey M.K."/>
            <person name="Ge S."/>
            <person name="Xu Q."/>
            <person name="Li N."/>
            <person name="Li G."/>
            <person name="Huang Y."/>
            <person name="Saxena R.K."/>
            <person name="Ji Y."/>
            <person name="Li M."/>
            <person name="Yan X."/>
            <person name="He Y."/>
            <person name="Liu Y."/>
            <person name="Wang X."/>
            <person name="Xiang C."/>
            <person name="Varshney R.K."/>
            <person name="Ding H."/>
            <person name="Gao S."/>
            <person name="Zong X."/>
        </authorList>
    </citation>
    <scope>NUCLEOTIDE SEQUENCE [LARGE SCALE GENOMIC DNA]</scope>
    <source>
        <strain evidence="1 2">cv. Zhongwan 6</strain>
    </source>
</reference>
<dbReference type="Gramene" id="Psat05G0767400-T1">
    <property type="protein sequence ID" value="KAI5413160.1"/>
    <property type="gene ID" value="KIW84_057674"/>
</dbReference>
<proteinExistence type="predicted"/>
<dbReference type="AlphaFoldDB" id="A0A9D4X540"/>
<dbReference type="Proteomes" id="UP001058974">
    <property type="component" value="Chromosome 5"/>
</dbReference>
<evidence type="ECO:0000313" key="1">
    <source>
        <dbReference type="EMBL" id="KAI5413160.1"/>
    </source>
</evidence>
<protein>
    <submittedName>
        <fullName evidence="1">Uncharacterized protein</fullName>
    </submittedName>
</protein>